<dbReference type="EMBL" id="JABFUD020000006">
    <property type="protein sequence ID" value="KAI5078247.1"/>
    <property type="molecule type" value="Genomic_DNA"/>
</dbReference>
<comment type="caution">
    <text evidence="3">The sequence shown here is derived from an EMBL/GenBank/DDBJ whole genome shotgun (WGS) entry which is preliminary data.</text>
</comment>
<evidence type="ECO:0000256" key="2">
    <source>
        <dbReference type="ARBA" id="ARBA00022679"/>
    </source>
</evidence>
<dbReference type="OrthoDB" id="203237at2759"/>
<organism evidence="3 4">
    <name type="scientific">Adiantum capillus-veneris</name>
    <name type="common">Maidenhair fern</name>
    <dbReference type="NCBI Taxonomy" id="13818"/>
    <lineage>
        <taxon>Eukaryota</taxon>
        <taxon>Viridiplantae</taxon>
        <taxon>Streptophyta</taxon>
        <taxon>Embryophyta</taxon>
        <taxon>Tracheophyta</taxon>
        <taxon>Polypodiopsida</taxon>
        <taxon>Polypodiidae</taxon>
        <taxon>Polypodiales</taxon>
        <taxon>Pteridineae</taxon>
        <taxon>Pteridaceae</taxon>
        <taxon>Vittarioideae</taxon>
        <taxon>Adiantum</taxon>
    </lineage>
</organism>
<dbReference type="Pfam" id="PF04072">
    <property type="entry name" value="LCM"/>
    <property type="match status" value="1"/>
</dbReference>
<dbReference type="AlphaFoldDB" id="A0A9D4ZLJ5"/>
<evidence type="ECO:0000313" key="3">
    <source>
        <dbReference type="EMBL" id="KAI5078247.1"/>
    </source>
</evidence>
<reference evidence="3" key="1">
    <citation type="submission" date="2021-01" db="EMBL/GenBank/DDBJ databases">
        <title>Adiantum capillus-veneris genome.</title>
        <authorList>
            <person name="Fang Y."/>
            <person name="Liao Q."/>
        </authorList>
    </citation>
    <scope>NUCLEOTIDE SEQUENCE</scope>
    <source>
        <strain evidence="3">H3</strain>
        <tissue evidence="3">Leaf</tissue>
    </source>
</reference>
<dbReference type="InterPro" id="IPR029063">
    <property type="entry name" value="SAM-dependent_MTases_sf"/>
</dbReference>
<dbReference type="GO" id="GO:0032259">
    <property type="term" value="P:methylation"/>
    <property type="evidence" value="ECO:0007669"/>
    <property type="project" value="UniProtKB-KW"/>
</dbReference>
<dbReference type="GO" id="GO:0008168">
    <property type="term" value="F:methyltransferase activity"/>
    <property type="evidence" value="ECO:0007669"/>
    <property type="project" value="UniProtKB-KW"/>
</dbReference>
<proteinExistence type="predicted"/>
<dbReference type="Gene3D" id="3.40.50.150">
    <property type="entry name" value="Vaccinia Virus protein VP39"/>
    <property type="match status" value="1"/>
</dbReference>
<evidence type="ECO:0000313" key="4">
    <source>
        <dbReference type="Proteomes" id="UP000886520"/>
    </source>
</evidence>
<gene>
    <name evidence="3" type="ORF">GOP47_0005918</name>
</gene>
<protein>
    <submittedName>
        <fullName evidence="3">Uncharacterized protein</fullName>
    </submittedName>
</protein>
<keyword evidence="1" id="KW-0489">Methyltransferase</keyword>
<keyword evidence="2" id="KW-0808">Transferase</keyword>
<name>A0A9D4ZLJ5_ADICA</name>
<evidence type="ECO:0000256" key="1">
    <source>
        <dbReference type="ARBA" id="ARBA00022603"/>
    </source>
</evidence>
<dbReference type="Proteomes" id="UP000886520">
    <property type="component" value="Chromosome 6"/>
</dbReference>
<keyword evidence="4" id="KW-1185">Reference proteome</keyword>
<dbReference type="SUPFAM" id="SSF53335">
    <property type="entry name" value="S-adenosyl-L-methionine-dependent methyltransferases"/>
    <property type="match status" value="1"/>
</dbReference>
<dbReference type="PANTHER" id="PTHR43619">
    <property type="entry name" value="S-ADENOSYL-L-METHIONINE-DEPENDENT METHYLTRANSFERASE YKTD-RELATED"/>
    <property type="match status" value="1"/>
</dbReference>
<dbReference type="InterPro" id="IPR007213">
    <property type="entry name" value="Ppm1/Ppm2/Tcmp"/>
</dbReference>
<dbReference type="PANTHER" id="PTHR43619:SF2">
    <property type="entry name" value="S-ADENOSYL-L-METHIONINE-DEPENDENT METHYLTRANSFERASES SUPERFAMILY PROTEIN"/>
    <property type="match status" value="1"/>
</dbReference>
<sequence length="264" mass="29248">MIARVFSSPHGWLGALSLQQRASLFWKSPSSRSYTLSSSSILCDKNHHQSAASFKAEAFIEEKLTDALSEKARSVRQIVLLTDGEDHISCGLQWPPLTVIFQVSSYPGFQVSEVPKSSLVRNVDVECAESEELTDRLRNAGYQGNKPSVWVVQGINLEAETKLRRVLANVSSLIMQGSLVIGSLKASIGELNEDAAKNLLEKILLGCGFRRSSVMYTTSLDGMAACILFAAEQLRLSDDQVHYARREMELAEESGEEETFEDWL</sequence>
<accession>A0A9D4ZLJ5</accession>